<accession>W7V2U4</accession>
<protein>
    <recommendedName>
        <fullName evidence="2">Dockerin domain-containing protein</fullName>
    </recommendedName>
</protein>
<dbReference type="Pfam" id="PF00404">
    <property type="entry name" value="Dockerin_1"/>
    <property type="match status" value="1"/>
</dbReference>
<dbReference type="AlphaFoldDB" id="W7V2U4"/>
<dbReference type="InterPro" id="IPR002105">
    <property type="entry name" value="Dockerin_1_rpt"/>
</dbReference>
<dbReference type="RefSeq" id="WP_037296425.1">
    <property type="nucleotide sequence ID" value="NZ_ATAX01000003.1"/>
</dbReference>
<name>W7V2U4_RUMFL</name>
<dbReference type="GO" id="GO:0004553">
    <property type="term" value="F:hydrolase activity, hydrolyzing O-glycosyl compounds"/>
    <property type="evidence" value="ECO:0007669"/>
    <property type="project" value="InterPro"/>
</dbReference>
<feature type="domain" description="Dockerin" evidence="2">
    <location>
        <begin position="732"/>
        <end position="805"/>
    </location>
</feature>
<dbReference type="PROSITE" id="PS51766">
    <property type="entry name" value="DOCKERIN"/>
    <property type="match status" value="1"/>
</dbReference>
<reference evidence="3 4" key="1">
    <citation type="journal article" date="2014" name="PLoS ONE">
        <title>Rumen cellulosomics: divergent fiber-degrading strategies revealed by comparative genome-wide analysis of six ruminococcal strains.</title>
        <authorList>
            <person name="Dassa B."/>
            <person name="Borovok I."/>
            <person name="Ruimy-Israeli V."/>
            <person name="Lamed R."/>
            <person name="Flint H.J."/>
            <person name="Duncan S.H."/>
            <person name="Henrissat B."/>
            <person name="Coutinho P."/>
            <person name="Morrison M."/>
            <person name="Mosoni P."/>
            <person name="Yeoman C.J."/>
            <person name="White B.A."/>
            <person name="Bayer E.A."/>
        </authorList>
    </citation>
    <scope>NUCLEOTIDE SEQUENCE [LARGE SCALE GENOMIC DNA]</scope>
    <source>
        <strain evidence="3 4">007c</strain>
    </source>
</reference>
<evidence type="ECO:0000313" key="3">
    <source>
        <dbReference type="EMBL" id="EWM55315.1"/>
    </source>
</evidence>
<dbReference type="eggNOG" id="COG2755">
    <property type="taxonomic scope" value="Bacteria"/>
</dbReference>
<dbReference type="GO" id="GO:0000272">
    <property type="term" value="P:polysaccharide catabolic process"/>
    <property type="evidence" value="ECO:0007669"/>
    <property type="project" value="InterPro"/>
</dbReference>
<dbReference type="Gene3D" id="1.10.1330.10">
    <property type="entry name" value="Dockerin domain"/>
    <property type="match status" value="2"/>
</dbReference>
<feature type="chain" id="PRO_5039548873" description="Dockerin domain-containing protein" evidence="1">
    <location>
        <begin position="21"/>
        <end position="816"/>
    </location>
</feature>
<evidence type="ECO:0000259" key="2">
    <source>
        <dbReference type="PROSITE" id="PS51766"/>
    </source>
</evidence>
<proteinExistence type="predicted"/>
<evidence type="ECO:0000256" key="1">
    <source>
        <dbReference type="SAM" id="SignalP"/>
    </source>
</evidence>
<sequence>MMIKKLIAVLSAVTIMGTGAAYSGSLEGFKNSFAAETSAEQNETCKVMISVKAVNEKLPGELKAKLIAVKGEEKTELAEWSPADTDVKEIGDLEYSDDVSYRIVFEGAPEGFRLPDETNVKLAKKGSVDKIVIIGFSNTRFPGFTFPITNGDELHFNRRYLYSTETSKAIYNATLGKEIDEAYITDDNGFRYVNDRSDTNSAFVVPDGHYKAYVKPAEGYRFVKKYSGSALVFNDMENIPIAHFEKDLSEGIEFNVKYGKADQALDFCIEKIPSDEKSCSANVSVVDADTGELLKGCIVELDENFTKSNGHLRWSTSDQNPVKVDALYEIDRDYCFKVKNTPLCYEPCVENEFRFEKQGEQKEIVLKVKRTMTDKEAAALKTVELPKEDPVPVDSEHCAVTVGYYDMKTRTAVKNQKVSIVEYVGGKKADSKELISWKSDEEPVKTVTDIEFHEDSEYYITFNDDNIFKSQYNNSGRIKLYFSKGGDTEKIAVPGYVSGVAYVNAECYQCTYTSSMKEIRNINPFNSNDDILKSAGVYDDNGYRYSFSSALSPYALGGGALPDGDYTLKCVPGDDYRFISTGSQTAVMDMLMKRTTEDNIIRNEENGKNGMRFTVKDGIAEQDITLFLESVPTAETSCSADISIVDAQTNEPVKGIHAQLIGGSINTNNILNWDTDDTPVKTFDNLLYTKKNYGVKLFNVPECYKNAPTCIAASFSFDEYGEHKDIVIKLEKAYSLGDVDNDGQVNSVDASSVLSYYSKVSTKQDGGYTDSQKLAADVDKDGSINSVDASKILSYYAYVSTAKEDVKTPEEYINTL</sequence>
<dbReference type="Proteomes" id="UP000019365">
    <property type="component" value="Unassembled WGS sequence"/>
</dbReference>
<keyword evidence="1" id="KW-0732">Signal</keyword>
<dbReference type="EMBL" id="ATAX01000003">
    <property type="protein sequence ID" value="EWM55315.1"/>
    <property type="molecule type" value="Genomic_DNA"/>
</dbReference>
<evidence type="ECO:0000313" key="4">
    <source>
        <dbReference type="Proteomes" id="UP000019365"/>
    </source>
</evidence>
<dbReference type="InterPro" id="IPR036439">
    <property type="entry name" value="Dockerin_dom_sf"/>
</dbReference>
<comment type="caution">
    <text evidence="3">The sequence shown here is derived from an EMBL/GenBank/DDBJ whole genome shotgun (WGS) entry which is preliminary data.</text>
</comment>
<feature type="signal peptide" evidence="1">
    <location>
        <begin position="1"/>
        <end position="20"/>
    </location>
</feature>
<keyword evidence="4" id="KW-1185">Reference proteome</keyword>
<dbReference type="InterPro" id="IPR016134">
    <property type="entry name" value="Dockerin_dom"/>
</dbReference>
<dbReference type="CDD" id="cd14255">
    <property type="entry name" value="Dockerin_III"/>
    <property type="match status" value="1"/>
</dbReference>
<dbReference type="SUPFAM" id="SSF63446">
    <property type="entry name" value="Type I dockerin domain"/>
    <property type="match status" value="1"/>
</dbReference>
<dbReference type="PATRIC" id="fig|1341157.4.peg.132"/>
<organism evidence="3 4">
    <name type="scientific">Ruminococcus flavefaciens 007c</name>
    <dbReference type="NCBI Taxonomy" id="1341157"/>
    <lineage>
        <taxon>Bacteria</taxon>
        <taxon>Bacillati</taxon>
        <taxon>Bacillota</taxon>
        <taxon>Clostridia</taxon>
        <taxon>Eubacteriales</taxon>
        <taxon>Oscillospiraceae</taxon>
        <taxon>Ruminococcus</taxon>
    </lineage>
</organism>
<gene>
    <name evidence="3" type="ORF">RF007C_04990</name>
</gene>